<dbReference type="AlphaFoldDB" id="A0A0B8NST0"/>
<protein>
    <submittedName>
        <fullName evidence="2">Uncharacterized protein</fullName>
    </submittedName>
</protein>
<sequence>MSEANYDALEVEPVGGRTIRSVIEKSAMTSINAVNDQEDNKKKPNKMAAMIGHD</sequence>
<name>A0A0B8NST0_9VIBR</name>
<dbReference type="Proteomes" id="UP000031671">
    <property type="component" value="Unassembled WGS sequence"/>
</dbReference>
<reference evidence="2 3" key="1">
    <citation type="submission" date="2015-01" db="EMBL/GenBank/DDBJ databases">
        <title>Vibrio sp. C1 JCM 19231 whole genome shotgun sequence.</title>
        <authorList>
            <person name="Sawabe T."/>
            <person name="Meirelles P."/>
            <person name="Feng G."/>
            <person name="Sayaka M."/>
            <person name="Hattori M."/>
            <person name="Ohkuma M."/>
        </authorList>
    </citation>
    <scope>NUCLEOTIDE SEQUENCE [LARGE SCALE GENOMIC DNA]</scope>
    <source>
        <strain evidence="3">JCM 19231</strain>
    </source>
</reference>
<proteinExistence type="predicted"/>
<dbReference type="EMBL" id="BBRZ01000039">
    <property type="protein sequence ID" value="GAM56901.1"/>
    <property type="molecule type" value="Genomic_DNA"/>
</dbReference>
<feature type="region of interest" description="Disordered" evidence="1">
    <location>
        <begin position="35"/>
        <end position="54"/>
    </location>
</feature>
<gene>
    <name evidence="2" type="ORF">JCM19231_2049</name>
</gene>
<dbReference type="RefSeq" id="WP_261835842.1">
    <property type="nucleotide sequence ID" value="NZ_AP024882.1"/>
</dbReference>
<accession>A0A0B8NST0</accession>
<comment type="caution">
    <text evidence="2">The sequence shown here is derived from an EMBL/GenBank/DDBJ whole genome shotgun (WGS) entry which is preliminary data.</text>
</comment>
<organism evidence="2 3">
    <name type="scientific">Vibrio ishigakensis</name>
    <dbReference type="NCBI Taxonomy" id="1481914"/>
    <lineage>
        <taxon>Bacteria</taxon>
        <taxon>Pseudomonadati</taxon>
        <taxon>Pseudomonadota</taxon>
        <taxon>Gammaproteobacteria</taxon>
        <taxon>Vibrionales</taxon>
        <taxon>Vibrionaceae</taxon>
        <taxon>Vibrio</taxon>
    </lineage>
</organism>
<keyword evidence="3" id="KW-1185">Reference proteome</keyword>
<evidence type="ECO:0000313" key="3">
    <source>
        <dbReference type="Proteomes" id="UP000031671"/>
    </source>
</evidence>
<evidence type="ECO:0000313" key="2">
    <source>
        <dbReference type="EMBL" id="GAM56901.1"/>
    </source>
</evidence>
<reference evidence="2 3" key="2">
    <citation type="submission" date="2015-01" db="EMBL/GenBank/DDBJ databases">
        <authorList>
            <consortium name="NBRP consortium"/>
            <person name="Sawabe T."/>
            <person name="Meirelles P."/>
            <person name="Feng G."/>
            <person name="Sayaka M."/>
            <person name="Hattori M."/>
            <person name="Ohkuma M."/>
        </authorList>
    </citation>
    <scope>NUCLEOTIDE SEQUENCE [LARGE SCALE GENOMIC DNA]</scope>
    <source>
        <strain evidence="3">JCM 19231</strain>
    </source>
</reference>
<evidence type="ECO:0000256" key="1">
    <source>
        <dbReference type="SAM" id="MobiDB-lite"/>
    </source>
</evidence>